<organism evidence="1 2">
    <name type="scientific">Vairimorpha apis BRL 01</name>
    <dbReference type="NCBI Taxonomy" id="1037528"/>
    <lineage>
        <taxon>Eukaryota</taxon>
        <taxon>Fungi</taxon>
        <taxon>Fungi incertae sedis</taxon>
        <taxon>Microsporidia</taxon>
        <taxon>Nosematidae</taxon>
        <taxon>Vairimorpha</taxon>
    </lineage>
</organism>
<accession>T0L3X6</accession>
<sequence>MEIPEYDFTLVPLKTVDIMDVPGLNKWIRKTIENILSKTVLNPNSIVIDVDKISQSKGNNIGVVCVQILSLENDVEDKLQIELDVDGRSEYQTSFRSGKNIAFNEYFYFIIQNVDEKINLSFYGDPNSSHRSQGSLFLKNVHLEPFEKMLKLILKWIKKL</sequence>
<reference evidence="1 2" key="1">
    <citation type="journal article" date="2013" name="BMC Genomics">
        <title>Genome sequencing and comparative genomics of honey bee microsporidia, Nosema apis reveal novel insights into host-parasite interactions.</title>
        <authorList>
            <person name="Chen Yp."/>
            <person name="Pettis J.S."/>
            <person name="Zhao Y."/>
            <person name="Liu X."/>
            <person name="Tallon L.J."/>
            <person name="Sadzewicz L.D."/>
            <person name="Li R."/>
            <person name="Zheng H."/>
            <person name="Huang S."/>
            <person name="Zhang X."/>
            <person name="Hamilton M.C."/>
            <person name="Pernal S.F."/>
            <person name="Melathopoulos A.P."/>
            <person name="Yan X."/>
            <person name="Evans J.D."/>
        </authorList>
    </citation>
    <scope>NUCLEOTIDE SEQUENCE [LARGE SCALE GENOMIC DNA]</scope>
    <source>
        <strain evidence="1 2">BRL 01</strain>
    </source>
</reference>
<evidence type="ECO:0000313" key="2">
    <source>
        <dbReference type="Proteomes" id="UP000053780"/>
    </source>
</evidence>
<dbReference type="EMBL" id="KE646962">
    <property type="protein sequence ID" value="EQB62192.1"/>
    <property type="molecule type" value="Genomic_DNA"/>
</dbReference>
<dbReference type="InterPro" id="IPR052455">
    <property type="entry name" value="Tricalbin_domain"/>
</dbReference>
<protein>
    <submittedName>
        <fullName evidence="1">Ca2+-dependent lipid-binding protein</fullName>
    </submittedName>
</protein>
<dbReference type="PANTHER" id="PTHR46980">
    <property type="entry name" value="TRICALBIN-1-RELATED"/>
    <property type="match status" value="1"/>
</dbReference>
<dbReference type="HOGENOM" id="CLU_1652666_0_0_1"/>
<keyword evidence="2" id="KW-1185">Reference proteome</keyword>
<dbReference type="Proteomes" id="UP000053780">
    <property type="component" value="Unassembled WGS sequence"/>
</dbReference>
<dbReference type="AlphaFoldDB" id="T0L3X6"/>
<dbReference type="OrthoDB" id="1029639at2759"/>
<dbReference type="PANTHER" id="PTHR46980:SF2">
    <property type="entry name" value="TRICALBIN-1-RELATED"/>
    <property type="match status" value="1"/>
</dbReference>
<name>T0L3X6_9MICR</name>
<gene>
    <name evidence="1" type="ORF">NAPIS_ORF00230</name>
</gene>
<dbReference type="VEuPathDB" id="MicrosporidiaDB:NAPIS_ORF00230"/>
<proteinExistence type="predicted"/>
<evidence type="ECO:0000313" key="1">
    <source>
        <dbReference type="EMBL" id="EQB62192.1"/>
    </source>
</evidence>